<evidence type="ECO:0000313" key="1">
    <source>
        <dbReference type="EMBL" id="TDQ08897.1"/>
    </source>
</evidence>
<proteinExistence type="predicted"/>
<sequence>MTSVEEMIEQYVAAWNGKELEEFKTDFAKCWAHDATYTDPNYNGITGVNGLAELAYGSLEIIPVRAFYILTSPDYHHNVGRYTWKVVLPEETKEGFDYFEFNDNNQITRLVSFFGPLNPYKEK</sequence>
<dbReference type="SUPFAM" id="SSF54427">
    <property type="entry name" value="NTF2-like"/>
    <property type="match status" value="1"/>
</dbReference>
<evidence type="ECO:0000313" key="2">
    <source>
        <dbReference type="Proteomes" id="UP000295620"/>
    </source>
</evidence>
<dbReference type="AlphaFoldDB" id="A0A4R6SU17"/>
<accession>A0A4R6SU17</accession>
<gene>
    <name evidence="1" type="ORF">ATK78_3418</name>
</gene>
<comment type="caution">
    <text evidence="1">The sequence shown here is derived from an EMBL/GenBank/DDBJ whole genome shotgun (WGS) entry which is preliminary data.</text>
</comment>
<reference evidence="1 2" key="1">
    <citation type="submission" date="2019-03" db="EMBL/GenBank/DDBJ databases">
        <title>Genomic Encyclopedia of Archaeal and Bacterial Type Strains, Phase II (KMG-II): from individual species to whole genera.</title>
        <authorList>
            <person name="Goeker M."/>
        </authorList>
    </citation>
    <scope>NUCLEOTIDE SEQUENCE [LARGE SCALE GENOMIC DNA]</scope>
    <source>
        <strain evidence="1 2">DSM 19035</strain>
    </source>
</reference>
<organism evidence="1 2">
    <name type="scientific">Pedobacter metabolipauper</name>
    <dbReference type="NCBI Taxonomy" id="425513"/>
    <lineage>
        <taxon>Bacteria</taxon>
        <taxon>Pseudomonadati</taxon>
        <taxon>Bacteroidota</taxon>
        <taxon>Sphingobacteriia</taxon>
        <taxon>Sphingobacteriales</taxon>
        <taxon>Sphingobacteriaceae</taxon>
        <taxon>Pedobacter</taxon>
    </lineage>
</organism>
<name>A0A4R6SU17_9SPHI</name>
<dbReference type="Gene3D" id="3.10.450.50">
    <property type="match status" value="1"/>
</dbReference>
<dbReference type="EMBL" id="SNYC01000005">
    <property type="protein sequence ID" value="TDQ08897.1"/>
    <property type="molecule type" value="Genomic_DNA"/>
</dbReference>
<dbReference type="InterPro" id="IPR032710">
    <property type="entry name" value="NTF2-like_dom_sf"/>
</dbReference>
<evidence type="ECO:0008006" key="3">
    <source>
        <dbReference type="Google" id="ProtNLM"/>
    </source>
</evidence>
<dbReference type="Proteomes" id="UP000295620">
    <property type="component" value="Unassembled WGS sequence"/>
</dbReference>
<protein>
    <recommendedName>
        <fullName evidence="3">SnoaL-like protein</fullName>
    </recommendedName>
</protein>
<keyword evidence="2" id="KW-1185">Reference proteome</keyword>